<evidence type="ECO:0008006" key="4">
    <source>
        <dbReference type="Google" id="ProtNLM"/>
    </source>
</evidence>
<evidence type="ECO:0000256" key="1">
    <source>
        <dbReference type="SAM" id="Phobius"/>
    </source>
</evidence>
<evidence type="ECO:0000313" key="2">
    <source>
        <dbReference type="EMBL" id="NDJ90664.1"/>
    </source>
</evidence>
<protein>
    <recommendedName>
        <fullName evidence="4">Transmembrane protein</fullName>
    </recommendedName>
</protein>
<reference evidence="2 3" key="1">
    <citation type="submission" date="2020-01" db="EMBL/GenBank/DDBJ databases">
        <authorList>
            <person name="Sanchez-Estrada R."/>
            <person name="Gonzalez-Y-Merchand J.A."/>
            <person name="Rivera-Gutierrez S."/>
        </authorList>
    </citation>
    <scope>NUCLEOTIDE SEQUENCE [LARGE SCALE GENOMIC DNA]</scope>
    <source>
        <strain evidence="2 3">CST 7247</strain>
    </source>
</reference>
<keyword evidence="1" id="KW-0472">Membrane</keyword>
<proteinExistence type="predicted"/>
<name>A0A7K3LE66_9MYCO</name>
<dbReference type="AlphaFoldDB" id="A0A7K3LE66"/>
<feature type="transmembrane region" description="Helical" evidence="1">
    <location>
        <begin position="21"/>
        <end position="44"/>
    </location>
</feature>
<sequence length="117" mass="12236">MTGEPMPVPVQTGDDHRARLWVNWVAALLTAAGAALVMVVATGAVMSTAACSTAECPDLGPGGVVFGVLYYGAPVIAALTILASFWTAKRRRGFVVPLIGWALLALDLLALVIAFRR</sequence>
<comment type="caution">
    <text evidence="2">The sequence shown here is derived from an EMBL/GenBank/DDBJ whole genome shotgun (WGS) entry which is preliminary data.</text>
</comment>
<feature type="transmembrane region" description="Helical" evidence="1">
    <location>
        <begin position="64"/>
        <end position="87"/>
    </location>
</feature>
<keyword evidence="1" id="KW-1133">Transmembrane helix</keyword>
<dbReference type="OrthoDB" id="4762660at2"/>
<organism evidence="2 3">
    <name type="scientific">Mycolicibacter kumamotonensis</name>
    <dbReference type="NCBI Taxonomy" id="354243"/>
    <lineage>
        <taxon>Bacteria</taxon>
        <taxon>Bacillati</taxon>
        <taxon>Actinomycetota</taxon>
        <taxon>Actinomycetes</taxon>
        <taxon>Mycobacteriales</taxon>
        <taxon>Mycobacteriaceae</taxon>
        <taxon>Mycolicibacter</taxon>
    </lineage>
</organism>
<dbReference type="Proteomes" id="UP000466523">
    <property type="component" value="Unassembled WGS sequence"/>
</dbReference>
<feature type="transmembrane region" description="Helical" evidence="1">
    <location>
        <begin position="94"/>
        <end position="115"/>
    </location>
</feature>
<keyword evidence="1" id="KW-0812">Transmembrane</keyword>
<accession>A0A7K3LE66</accession>
<gene>
    <name evidence="2" type="ORF">GWR20_16135</name>
</gene>
<dbReference type="EMBL" id="JAACYR010000058">
    <property type="protein sequence ID" value="NDJ90664.1"/>
    <property type="molecule type" value="Genomic_DNA"/>
</dbReference>
<evidence type="ECO:0000313" key="3">
    <source>
        <dbReference type="Proteomes" id="UP000466523"/>
    </source>
</evidence>